<dbReference type="Proteomes" id="UP001385951">
    <property type="component" value="Unassembled WGS sequence"/>
</dbReference>
<protein>
    <submittedName>
        <fullName evidence="2">Uncharacterized protein</fullName>
    </submittedName>
</protein>
<dbReference type="AlphaFoldDB" id="A0AAW0FMI7"/>
<evidence type="ECO:0000313" key="2">
    <source>
        <dbReference type="EMBL" id="KAK7680744.1"/>
    </source>
</evidence>
<dbReference type="EMBL" id="JASBNA010000046">
    <property type="protein sequence ID" value="KAK7680744.1"/>
    <property type="molecule type" value="Genomic_DNA"/>
</dbReference>
<comment type="caution">
    <text evidence="2">The sequence shown here is derived from an EMBL/GenBank/DDBJ whole genome shotgun (WGS) entry which is preliminary data.</text>
</comment>
<evidence type="ECO:0000313" key="3">
    <source>
        <dbReference type="Proteomes" id="UP001385951"/>
    </source>
</evidence>
<feature type="region of interest" description="Disordered" evidence="1">
    <location>
        <begin position="139"/>
        <end position="162"/>
    </location>
</feature>
<sequence>MPPFLRRGHPVGKRVHIRRHVTYFCRCQECLQEDTFNPLANDFVAGKQFGKADYQRHQRIINRRNAHSHVSMSSPQLAPRTLAPISPPELLFPPDLPPLDSTTTESVSPSTDVQTSLRQLQLELISRRERMAKSPVLIFLSPPQPSDLDEPPLPSKAKDASHSDINNGLYALDYGRRVNQPVLEHLHWLQDITLRLDAMSISLDVRPLRKELLTQIEEEISRVEYLKAEEWHRQFKEQGQSRRLIREGAVTVIDTGTKIIPSEPRVQSAHMIIAKYYHRSIYSEHTLVYAIYLLLAVLHLVSGLSMDSTRFAIAGVRTIVELALEMGGVGVREQQGIIANVPADVSTILNRLDLAPDTHGYVCCAKCFACYDLDSYPDHCIKSSSRTESPCGALLHKTVQRKSGREVAPVRKYLHHDMRYWMARMLCRLGEMA</sequence>
<name>A0AAW0FMI7_9APHY</name>
<organism evidence="2 3">
    <name type="scientific">Cerrena zonata</name>
    <dbReference type="NCBI Taxonomy" id="2478898"/>
    <lineage>
        <taxon>Eukaryota</taxon>
        <taxon>Fungi</taxon>
        <taxon>Dikarya</taxon>
        <taxon>Basidiomycota</taxon>
        <taxon>Agaricomycotina</taxon>
        <taxon>Agaricomycetes</taxon>
        <taxon>Polyporales</taxon>
        <taxon>Cerrenaceae</taxon>
        <taxon>Cerrena</taxon>
    </lineage>
</organism>
<keyword evidence="3" id="KW-1185">Reference proteome</keyword>
<reference evidence="2 3" key="1">
    <citation type="submission" date="2022-09" db="EMBL/GenBank/DDBJ databases">
        <authorList>
            <person name="Palmer J.M."/>
        </authorList>
    </citation>
    <scope>NUCLEOTIDE SEQUENCE [LARGE SCALE GENOMIC DNA]</scope>
    <source>
        <strain evidence="2 3">DSM 7382</strain>
    </source>
</reference>
<accession>A0AAW0FMI7</accession>
<evidence type="ECO:0000256" key="1">
    <source>
        <dbReference type="SAM" id="MobiDB-lite"/>
    </source>
</evidence>
<gene>
    <name evidence="2" type="ORF">QCA50_016052</name>
</gene>
<proteinExistence type="predicted"/>